<dbReference type="EMBL" id="UOFS01000006">
    <property type="protein sequence ID" value="VAW91117.1"/>
    <property type="molecule type" value="Genomic_DNA"/>
</dbReference>
<proteinExistence type="predicted"/>
<sequence>MITEPHLKLNIVLILNVAFLQLFTLVKPAVSLEAESSFNLNITHTESTRLYNDVAVNTRVSSVTAYRSERLSEFLAGSIIIGYQEQVQDDNLIPAARYAVGYFAGVNFNYDLFRTSNNRLNIMTQYQYHILRGDDADQKITVNWYDISVGIGNFYRLTERLQLLADVSYTELLGNERALEPLSQTIEFKNETNVSYGVGVAYHINANGYVAIKWLDGAQQGFRFFLATNLSW</sequence>
<evidence type="ECO:0000313" key="1">
    <source>
        <dbReference type="EMBL" id="VAW91117.1"/>
    </source>
</evidence>
<dbReference type="AlphaFoldDB" id="A0A3B0ZUU2"/>
<name>A0A3B0ZUU2_9ZZZZ</name>
<reference evidence="1" key="1">
    <citation type="submission" date="2018-06" db="EMBL/GenBank/DDBJ databases">
        <authorList>
            <person name="Zhirakovskaya E."/>
        </authorList>
    </citation>
    <scope>NUCLEOTIDE SEQUENCE</scope>
</reference>
<accession>A0A3B0ZUU2</accession>
<evidence type="ECO:0008006" key="2">
    <source>
        <dbReference type="Google" id="ProtNLM"/>
    </source>
</evidence>
<organism evidence="1">
    <name type="scientific">hydrothermal vent metagenome</name>
    <dbReference type="NCBI Taxonomy" id="652676"/>
    <lineage>
        <taxon>unclassified sequences</taxon>
        <taxon>metagenomes</taxon>
        <taxon>ecological metagenomes</taxon>
    </lineage>
</organism>
<gene>
    <name evidence="1" type="ORF">MNBD_GAMMA22-2630</name>
</gene>
<protein>
    <recommendedName>
        <fullName evidence="2">Outer membrane protein beta-barrel domain-containing protein</fullName>
    </recommendedName>
</protein>